<keyword evidence="3" id="KW-1185">Reference proteome</keyword>
<protein>
    <submittedName>
        <fullName evidence="2">Uncharacterized protein</fullName>
    </submittedName>
</protein>
<proteinExistence type="predicted"/>
<feature type="compositionally biased region" description="Low complexity" evidence="1">
    <location>
        <begin position="61"/>
        <end position="71"/>
    </location>
</feature>
<organism evidence="2">
    <name type="scientific">Oryza barthii</name>
    <dbReference type="NCBI Taxonomy" id="65489"/>
    <lineage>
        <taxon>Eukaryota</taxon>
        <taxon>Viridiplantae</taxon>
        <taxon>Streptophyta</taxon>
        <taxon>Embryophyta</taxon>
        <taxon>Tracheophyta</taxon>
        <taxon>Spermatophyta</taxon>
        <taxon>Magnoliopsida</taxon>
        <taxon>Liliopsida</taxon>
        <taxon>Poales</taxon>
        <taxon>Poaceae</taxon>
        <taxon>BOP clade</taxon>
        <taxon>Oryzoideae</taxon>
        <taxon>Oryzeae</taxon>
        <taxon>Oryzinae</taxon>
        <taxon>Oryza</taxon>
    </lineage>
</organism>
<evidence type="ECO:0000313" key="2">
    <source>
        <dbReference type="EnsemblPlants" id="OBART02G36220.1"/>
    </source>
</evidence>
<evidence type="ECO:0000256" key="1">
    <source>
        <dbReference type="SAM" id="MobiDB-lite"/>
    </source>
</evidence>
<name>A0A0D3FBP7_9ORYZ</name>
<sequence length="92" mass="10362">MATCGSDNQVAYLGFIRVGARQELVDFRVASTVSVDIVVTKYLCQMNEYDRNSRMGQTLQSKLSSKSGTYSSRRRQTYAEKGKCDIYRGTSK</sequence>
<reference evidence="2" key="1">
    <citation type="journal article" date="2009" name="Rice">
        <title>De Novo Next Generation Sequencing of Plant Genomes.</title>
        <authorList>
            <person name="Rounsley S."/>
            <person name="Marri P.R."/>
            <person name="Yu Y."/>
            <person name="He R."/>
            <person name="Sisneros N."/>
            <person name="Goicoechea J.L."/>
            <person name="Lee S.J."/>
            <person name="Angelova A."/>
            <person name="Kudrna D."/>
            <person name="Luo M."/>
            <person name="Affourtit J."/>
            <person name="Desany B."/>
            <person name="Knight J."/>
            <person name="Niazi F."/>
            <person name="Egholm M."/>
            <person name="Wing R.A."/>
        </authorList>
    </citation>
    <scope>NUCLEOTIDE SEQUENCE [LARGE SCALE GENOMIC DNA]</scope>
    <source>
        <strain evidence="2">cv. IRGC 105608</strain>
    </source>
</reference>
<dbReference type="Gramene" id="OBART02G36220.1">
    <property type="protein sequence ID" value="OBART02G36220.1"/>
    <property type="gene ID" value="OBART02G36220"/>
</dbReference>
<dbReference type="PaxDb" id="65489-OBART02G36220.1"/>
<dbReference type="HOGENOM" id="CLU_2416769_0_0_1"/>
<feature type="region of interest" description="Disordered" evidence="1">
    <location>
        <begin position="55"/>
        <end position="77"/>
    </location>
</feature>
<accession>A0A0D3FBP7</accession>
<evidence type="ECO:0000313" key="3">
    <source>
        <dbReference type="Proteomes" id="UP000026960"/>
    </source>
</evidence>
<dbReference type="AlphaFoldDB" id="A0A0D3FBP7"/>
<dbReference type="EnsemblPlants" id="OBART02G36220.1">
    <property type="protein sequence ID" value="OBART02G36220.1"/>
    <property type="gene ID" value="OBART02G36220"/>
</dbReference>
<dbReference type="Proteomes" id="UP000026960">
    <property type="component" value="Chromosome 2"/>
</dbReference>
<reference evidence="2" key="2">
    <citation type="submission" date="2015-03" db="UniProtKB">
        <authorList>
            <consortium name="EnsemblPlants"/>
        </authorList>
    </citation>
    <scope>IDENTIFICATION</scope>
</reference>